<comment type="caution">
    <text evidence="2">The sequence shown here is derived from an EMBL/GenBank/DDBJ whole genome shotgun (WGS) entry which is preliminary data.</text>
</comment>
<keyword evidence="3" id="KW-1185">Reference proteome</keyword>
<dbReference type="EMBL" id="BJWL01000401">
    <property type="protein sequence ID" value="GFS42539.1"/>
    <property type="molecule type" value="Genomic_DNA"/>
</dbReference>
<keyword evidence="1" id="KW-0812">Transmembrane</keyword>
<gene>
    <name evidence="2" type="ORF">Acr_00g0080390</name>
</gene>
<keyword evidence="1" id="KW-0472">Membrane</keyword>
<reference evidence="3" key="1">
    <citation type="submission" date="2019-07" db="EMBL/GenBank/DDBJ databases">
        <title>De Novo Assembly of kiwifruit Actinidia rufa.</title>
        <authorList>
            <person name="Sugita-Konishi S."/>
            <person name="Sato K."/>
            <person name="Mori E."/>
            <person name="Abe Y."/>
            <person name="Kisaki G."/>
            <person name="Hamano K."/>
            <person name="Suezawa K."/>
            <person name="Otani M."/>
            <person name="Fukuda T."/>
            <person name="Manabe T."/>
            <person name="Gomi K."/>
            <person name="Tabuchi M."/>
            <person name="Akimitsu K."/>
            <person name="Kataoka I."/>
        </authorList>
    </citation>
    <scope>NUCLEOTIDE SEQUENCE [LARGE SCALE GENOMIC DNA]</scope>
    <source>
        <strain evidence="3">cv. Fuchu</strain>
    </source>
</reference>
<evidence type="ECO:0000256" key="1">
    <source>
        <dbReference type="SAM" id="Phobius"/>
    </source>
</evidence>
<dbReference type="AlphaFoldDB" id="A0A7J0DU15"/>
<protein>
    <submittedName>
        <fullName evidence="2">Uncharacterized protein</fullName>
    </submittedName>
</protein>
<dbReference type="Proteomes" id="UP000585474">
    <property type="component" value="Unassembled WGS sequence"/>
</dbReference>
<feature type="transmembrane region" description="Helical" evidence="1">
    <location>
        <begin position="27"/>
        <end position="44"/>
    </location>
</feature>
<feature type="transmembrane region" description="Helical" evidence="1">
    <location>
        <begin position="112"/>
        <end position="133"/>
    </location>
</feature>
<organism evidence="2 3">
    <name type="scientific">Actinidia rufa</name>
    <dbReference type="NCBI Taxonomy" id="165716"/>
    <lineage>
        <taxon>Eukaryota</taxon>
        <taxon>Viridiplantae</taxon>
        <taxon>Streptophyta</taxon>
        <taxon>Embryophyta</taxon>
        <taxon>Tracheophyta</taxon>
        <taxon>Spermatophyta</taxon>
        <taxon>Magnoliopsida</taxon>
        <taxon>eudicotyledons</taxon>
        <taxon>Gunneridae</taxon>
        <taxon>Pentapetalae</taxon>
        <taxon>asterids</taxon>
        <taxon>Ericales</taxon>
        <taxon>Actinidiaceae</taxon>
        <taxon>Actinidia</taxon>
    </lineage>
</organism>
<name>A0A7J0DU15_9ERIC</name>
<feature type="transmembrane region" description="Helical" evidence="1">
    <location>
        <begin position="56"/>
        <end position="74"/>
    </location>
</feature>
<evidence type="ECO:0000313" key="2">
    <source>
        <dbReference type="EMBL" id="GFS42539.1"/>
    </source>
</evidence>
<sequence>MVVIPHEVAIRMAVVDIILIVVDADEGMLYSGLLIVTTYIPWVIDSSASNHMTSIALVLFDVYIFLSMALWSNVGPYQLYYRLGHPSHCVFAKPLSCLLLRSLSTDRPWLHLWDPIVFFGVFLVVVAVILSGSGCGPGRGPRRCTHCNQKNHTVNRCRDLHGHPVAHQASIPEDEMVSISIEEYQHFLAT</sequence>
<accession>A0A7J0DU15</accession>
<keyword evidence="1" id="KW-1133">Transmembrane helix</keyword>
<proteinExistence type="predicted"/>
<evidence type="ECO:0000313" key="3">
    <source>
        <dbReference type="Proteomes" id="UP000585474"/>
    </source>
</evidence>